<dbReference type="GO" id="GO:0006508">
    <property type="term" value="P:proteolysis"/>
    <property type="evidence" value="ECO:0007669"/>
    <property type="project" value="InterPro"/>
</dbReference>
<dbReference type="GO" id="GO:0004222">
    <property type="term" value="F:metalloendopeptidase activity"/>
    <property type="evidence" value="ECO:0007669"/>
    <property type="project" value="InterPro"/>
</dbReference>
<dbReference type="EMBL" id="PVUB01000009">
    <property type="protein sequence ID" value="PRZ21246.1"/>
    <property type="molecule type" value="Genomic_DNA"/>
</dbReference>
<comment type="similarity">
    <text evidence="2 3">Belongs to the peptidase M16 family.</text>
</comment>
<accession>A0A1M5SA56</accession>
<feature type="domain" description="Peptidase M16 C-terminal" evidence="5">
    <location>
        <begin position="200"/>
        <end position="377"/>
    </location>
</feature>
<dbReference type="PROSITE" id="PS00143">
    <property type="entry name" value="INSULINASE"/>
    <property type="match status" value="1"/>
</dbReference>
<dbReference type="OrthoDB" id="9811314at2"/>
<feature type="domain" description="Peptidase M16 N-terminal" evidence="4">
    <location>
        <begin position="56"/>
        <end position="168"/>
    </location>
</feature>
<dbReference type="InterPro" id="IPR011249">
    <property type="entry name" value="Metalloenz_LuxS/M16"/>
</dbReference>
<evidence type="ECO:0000313" key="7">
    <source>
        <dbReference type="EMBL" id="SHH34783.1"/>
    </source>
</evidence>
<dbReference type="InterPro" id="IPR050361">
    <property type="entry name" value="MPP/UQCRC_Complex"/>
</dbReference>
<dbReference type="EMBL" id="FQWO01000011">
    <property type="protein sequence ID" value="SHH34783.1"/>
    <property type="molecule type" value="Genomic_DNA"/>
</dbReference>
<reference evidence="6 9" key="3">
    <citation type="submission" date="2018-03" db="EMBL/GenBank/DDBJ databases">
        <title>Genomic Encyclopedia of Archaeal and Bacterial Type Strains, Phase II (KMG-II): from individual species to whole genera.</title>
        <authorList>
            <person name="Goeker M."/>
        </authorList>
    </citation>
    <scope>NUCLEOTIDE SEQUENCE [LARGE SCALE GENOMIC DNA]</scope>
    <source>
        <strain evidence="6 9">DSM 17797</strain>
    </source>
</reference>
<protein>
    <submittedName>
        <fullName evidence="6 7">Zn-dependent peptidase</fullName>
    </submittedName>
</protein>
<dbReference type="AlphaFoldDB" id="A0A1M5SA56"/>
<comment type="cofactor">
    <cofactor evidence="1">
        <name>Zn(2+)</name>
        <dbReference type="ChEBI" id="CHEBI:29105"/>
    </cofactor>
</comment>
<dbReference type="STRING" id="280093.SAMN05443373_11199"/>
<evidence type="ECO:0000313" key="6">
    <source>
        <dbReference type="EMBL" id="PRZ21246.1"/>
    </source>
</evidence>
<dbReference type="Proteomes" id="UP000237771">
    <property type="component" value="Unassembled WGS sequence"/>
</dbReference>
<evidence type="ECO:0000256" key="1">
    <source>
        <dbReference type="ARBA" id="ARBA00001947"/>
    </source>
</evidence>
<evidence type="ECO:0000256" key="2">
    <source>
        <dbReference type="ARBA" id="ARBA00007261"/>
    </source>
</evidence>
<evidence type="ECO:0000259" key="4">
    <source>
        <dbReference type="Pfam" id="PF00675"/>
    </source>
</evidence>
<organism evidence="7 8">
    <name type="scientific">Flavobacterium granuli</name>
    <dbReference type="NCBI Taxonomy" id="280093"/>
    <lineage>
        <taxon>Bacteria</taxon>
        <taxon>Pseudomonadati</taxon>
        <taxon>Bacteroidota</taxon>
        <taxon>Flavobacteriia</taxon>
        <taxon>Flavobacteriales</taxon>
        <taxon>Flavobacteriaceae</taxon>
        <taxon>Flavobacterium</taxon>
    </lineage>
</organism>
<dbReference type="PANTHER" id="PTHR11851">
    <property type="entry name" value="METALLOPROTEASE"/>
    <property type="match status" value="1"/>
</dbReference>
<dbReference type="Proteomes" id="UP000184384">
    <property type="component" value="Unassembled WGS sequence"/>
</dbReference>
<evidence type="ECO:0000313" key="9">
    <source>
        <dbReference type="Proteomes" id="UP000237771"/>
    </source>
</evidence>
<dbReference type="Gene3D" id="3.30.830.10">
    <property type="entry name" value="Metalloenzyme, LuxS/M16 peptidase-like"/>
    <property type="match status" value="2"/>
</dbReference>
<gene>
    <name evidence="6" type="ORF">BC624_10999</name>
    <name evidence="7" type="ORF">SAMN05443373_11199</name>
</gene>
<sequence>MRLTRLKNISLVTMLFFCISYFSFGQNKMEIPPQMTIGKLSNGLSYYILPKGDKGKVRLTLISNTGALAETPEQHGYAHILEHMAFNGSKNFPGKASSDALEDMGMRQGKEYTAATSTINTQYDLYIPENNLEYMRKTFLLFKDWIHDLELNEKSLEMEKKVIIEEMNLGGGGSTASPFLIGTKMDNHDVLGDKESINSATAENLRTFYEKHYTPDQLAVIVFGTIDKNKAKQMIEEIFSKIPASTSKITTKYPDLTQETIVDGGYTYRDLSKETSLTIASKRASFVIDNYENLKLSYINRIFSEMLEKRLEQLSNGTISQSNVNITTLMPGNQITNVRLRNPRGTSYKQMFDTFCSVLAQINQYGFLENEINYYSNNILTRIEKQKNTTTLSYSAAEKHFLSGGDIPLTGQENHKYSQQIFKELKPTDFIQVVDNFIHDHKTIFFDSTSTAFSPDFTREYILKKLSAVDQLKTSPYEFKTPSAVTRLSPNLSQNLAIKTVTVADKKPAKLEKRIPLAENLILLKYKNGFSVILNNTPREYTVIKAIAKENLNIIPKGDREYFKNSLNFIDGGYGNYNSKDINTYETSLGILKKTTLSNNNFEYKVSGLPENFDQIIKIFNLSITDAYKQDEAVFNRKLNSYLKVKAKAENDSTFVENNYLPTISDEKDTTNIDTAAERFFNYNQILKKDLSSSLIYISGTLPKNAVELVSKYIATIPVSKIKPFKTDSTPPSLPSGIIKNEISWKRRGCMVIHLFDRIPTKPLTFKDELILEAIAQYSNIKMLQVIREKYGLVYSTGTTGIIKKEPYELCTLSIRYMIDPLNIEQSSKILQEEVLTPMSTGQITDREVQQLKAILKTTYITSFFDEKQIEEEWLNRNIKYNTVLTPEFIKNTISSITAEDIKKMMKEVVDMKNYHLTIRKYEKNN</sequence>
<keyword evidence="9" id="KW-1185">Reference proteome</keyword>
<reference evidence="7" key="1">
    <citation type="submission" date="2016-11" db="EMBL/GenBank/DDBJ databases">
        <authorList>
            <person name="Jaros S."/>
            <person name="Januszkiewicz K."/>
            <person name="Wedrychowicz H."/>
        </authorList>
    </citation>
    <scope>NUCLEOTIDE SEQUENCE [LARGE SCALE GENOMIC DNA]</scope>
    <source>
        <strain evidence="7">DSM 19729</strain>
    </source>
</reference>
<dbReference type="InterPro" id="IPR001431">
    <property type="entry name" value="Pept_M16_Zn_BS"/>
</dbReference>
<proteinExistence type="inferred from homology"/>
<dbReference type="InterPro" id="IPR007863">
    <property type="entry name" value="Peptidase_M16_C"/>
</dbReference>
<evidence type="ECO:0000256" key="3">
    <source>
        <dbReference type="RuleBase" id="RU004447"/>
    </source>
</evidence>
<evidence type="ECO:0000313" key="8">
    <source>
        <dbReference type="Proteomes" id="UP000184384"/>
    </source>
</evidence>
<dbReference type="GO" id="GO:0046872">
    <property type="term" value="F:metal ion binding"/>
    <property type="evidence" value="ECO:0007669"/>
    <property type="project" value="InterPro"/>
</dbReference>
<dbReference type="PANTHER" id="PTHR11851:SF49">
    <property type="entry name" value="MITOCHONDRIAL-PROCESSING PEPTIDASE SUBUNIT ALPHA"/>
    <property type="match status" value="1"/>
</dbReference>
<reference evidence="8" key="2">
    <citation type="submission" date="2016-11" db="EMBL/GenBank/DDBJ databases">
        <authorList>
            <person name="Varghese N."/>
            <person name="Submissions S."/>
        </authorList>
    </citation>
    <scope>NUCLEOTIDE SEQUENCE [LARGE SCALE GENOMIC DNA]</scope>
    <source>
        <strain evidence="8">DSM 19729</strain>
    </source>
</reference>
<dbReference type="InterPro" id="IPR011765">
    <property type="entry name" value="Pept_M16_N"/>
</dbReference>
<evidence type="ECO:0000259" key="5">
    <source>
        <dbReference type="Pfam" id="PF05193"/>
    </source>
</evidence>
<dbReference type="Pfam" id="PF00675">
    <property type="entry name" value="Peptidase_M16"/>
    <property type="match status" value="1"/>
</dbReference>
<dbReference type="SUPFAM" id="SSF63411">
    <property type="entry name" value="LuxS/MPP-like metallohydrolase"/>
    <property type="match status" value="2"/>
</dbReference>
<dbReference type="Pfam" id="PF05193">
    <property type="entry name" value="Peptidase_M16_C"/>
    <property type="match status" value="1"/>
</dbReference>
<name>A0A1M5SA56_9FLAO</name>